<dbReference type="Gramene" id="evm.model.04.1085">
    <property type="protein sequence ID" value="cds.evm.model.04.1085"/>
    <property type="gene ID" value="evm.TU.04.1085"/>
</dbReference>
<name>A0A803PBM7_CANSA</name>
<dbReference type="EnsemblPlants" id="evm.model.04.1085">
    <property type="protein sequence ID" value="cds.evm.model.04.1085"/>
    <property type="gene ID" value="evm.TU.04.1085"/>
</dbReference>
<sequence length="173" mass="19162">MMSLGAKLATQLMTMFSRAFVAGSKEVHLLKKQVALLQENVKKLKQEANSKDKDIKDLQKTKEQAQTKANISQSKVEELTRDLETEKENWKKQYEQVVFYYIYTTLSKVPDFDFSILGAEAAEMAEAFHAMLPTQTQGCAGNLFLEEAETADAEEVADGAACKVADGSITPTA</sequence>
<evidence type="ECO:0000256" key="1">
    <source>
        <dbReference type="SAM" id="MobiDB-lite"/>
    </source>
</evidence>
<dbReference type="AlphaFoldDB" id="A0A803PBM7"/>
<feature type="region of interest" description="Disordered" evidence="1">
    <location>
        <begin position="48"/>
        <end position="70"/>
    </location>
</feature>
<dbReference type="EMBL" id="UZAU01000372">
    <property type="status" value="NOT_ANNOTATED_CDS"/>
    <property type="molecule type" value="Genomic_DNA"/>
</dbReference>
<protein>
    <submittedName>
        <fullName evidence="2">Uncharacterized protein</fullName>
    </submittedName>
</protein>
<keyword evidence="3" id="KW-1185">Reference proteome</keyword>
<proteinExistence type="predicted"/>
<dbReference type="Proteomes" id="UP000596661">
    <property type="component" value="Chromosome 4"/>
</dbReference>
<dbReference type="SUPFAM" id="SSF58100">
    <property type="entry name" value="Bacterial hemolysins"/>
    <property type="match status" value="1"/>
</dbReference>
<reference evidence="2" key="1">
    <citation type="submission" date="2018-11" db="EMBL/GenBank/DDBJ databases">
        <authorList>
            <person name="Grassa J C."/>
        </authorList>
    </citation>
    <scope>NUCLEOTIDE SEQUENCE [LARGE SCALE GENOMIC DNA]</scope>
</reference>
<evidence type="ECO:0000313" key="3">
    <source>
        <dbReference type="Proteomes" id="UP000596661"/>
    </source>
</evidence>
<accession>A0A803PBM7</accession>
<organism evidence="2 3">
    <name type="scientific">Cannabis sativa</name>
    <name type="common">Hemp</name>
    <name type="synonym">Marijuana</name>
    <dbReference type="NCBI Taxonomy" id="3483"/>
    <lineage>
        <taxon>Eukaryota</taxon>
        <taxon>Viridiplantae</taxon>
        <taxon>Streptophyta</taxon>
        <taxon>Embryophyta</taxon>
        <taxon>Tracheophyta</taxon>
        <taxon>Spermatophyta</taxon>
        <taxon>Magnoliopsida</taxon>
        <taxon>eudicotyledons</taxon>
        <taxon>Gunneridae</taxon>
        <taxon>Pentapetalae</taxon>
        <taxon>rosids</taxon>
        <taxon>fabids</taxon>
        <taxon>Rosales</taxon>
        <taxon>Cannabaceae</taxon>
        <taxon>Cannabis</taxon>
    </lineage>
</organism>
<feature type="compositionally biased region" description="Basic and acidic residues" evidence="1">
    <location>
        <begin position="48"/>
        <end position="65"/>
    </location>
</feature>
<evidence type="ECO:0000313" key="2">
    <source>
        <dbReference type="EnsemblPlants" id="cds.evm.model.04.1085"/>
    </source>
</evidence>
<reference evidence="2" key="2">
    <citation type="submission" date="2021-03" db="UniProtKB">
        <authorList>
            <consortium name="EnsemblPlants"/>
        </authorList>
    </citation>
    <scope>IDENTIFICATION</scope>
</reference>